<organism evidence="2 3">
    <name type="scientific">Pantoea rwandensis</name>
    <dbReference type="NCBI Taxonomy" id="1076550"/>
    <lineage>
        <taxon>Bacteria</taxon>
        <taxon>Pseudomonadati</taxon>
        <taxon>Pseudomonadota</taxon>
        <taxon>Gammaproteobacteria</taxon>
        <taxon>Enterobacterales</taxon>
        <taxon>Erwiniaceae</taxon>
        <taxon>Pantoea</taxon>
    </lineage>
</organism>
<dbReference type="PROSITE" id="PS51257">
    <property type="entry name" value="PROKAR_LIPOPROTEIN"/>
    <property type="match status" value="1"/>
</dbReference>
<gene>
    <name evidence="2" type="ORF">LH22_10035</name>
</gene>
<feature type="signal peptide" evidence="1">
    <location>
        <begin position="1"/>
        <end position="20"/>
    </location>
</feature>
<dbReference type="EMBL" id="CP009454">
    <property type="protein sequence ID" value="AIR85785.1"/>
    <property type="molecule type" value="Genomic_DNA"/>
</dbReference>
<keyword evidence="1" id="KW-0732">Signal</keyword>
<dbReference type="Gene3D" id="2.60.40.4150">
    <property type="entry name" value="Type VI secretion system, lipoprotein SciN"/>
    <property type="match status" value="1"/>
</dbReference>
<dbReference type="PANTHER" id="PTHR37625:SF4">
    <property type="entry name" value="OUTER MEMBRANE LIPOPROTEIN"/>
    <property type="match status" value="1"/>
</dbReference>
<dbReference type="InterPro" id="IPR038706">
    <property type="entry name" value="Type_VI_SciN-like_sf"/>
</dbReference>
<dbReference type="PANTHER" id="PTHR37625">
    <property type="entry name" value="OUTER MEMBRANE LIPOPROTEIN-RELATED"/>
    <property type="match status" value="1"/>
</dbReference>
<evidence type="ECO:0000313" key="3">
    <source>
        <dbReference type="Proteomes" id="UP000029495"/>
    </source>
</evidence>
<reference evidence="2 3" key="1">
    <citation type="submission" date="2014-09" db="EMBL/GenBank/DDBJ databases">
        <authorList>
            <person name="Chan K.-G."/>
        </authorList>
    </citation>
    <scope>NUCLEOTIDE SEQUENCE [LARGE SCALE GENOMIC DNA]</scope>
    <source>
        <strain evidence="2 3">ND04</strain>
    </source>
</reference>
<accession>A0ABM5RII1</accession>
<evidence type="ECO:0000256" key="1">
    <source>
        <dbReference type="SAM" id="SignalP"/>
    </source>
</evidence>
<sequence>MEGKVRVIIRLKKWCFPLFALLLAACSGGQPSVARYNLHFQAHPQINSGAPLKVRVMLLTSDAAFMSADFYSMQNQPATVLGNSLLNNQEFFLRAGQLSNTLSGKSLDQARFIGIMAEYQTLDRKVWRLALPFPDGNDSAFWQFWKSHDGELDANIVVDINGLRLVKQ</sequence>
<dbReference type="Proteomes" id="UP000029495">
    <property type="component" value="Chromosome"/>
</dbReference>
<dbReference type="InterPro" id="IPR017734">
    <property type="entry name" value="T6SS_SciN"/>
</dbReference>
<dbReference type="NCBIfam" id="TIGR03352">
    <property type="entry name" value="VI_chp_3"/>
    <property type="match status" value="1"/>
</dbReference>
<proteinExistence type="predicted"/>
<keyword evidence="3" id="KW-1185">Reference proteome</keyword>
<protein>
    <submittedName>
        <fullName evidence="2">Type VI secretion lipoprotein/VasD</fullName>
    </submittedName>
</protein>
<evidence type="ECO:0000313" key="2">
    <source>
        <dbReference type="EMBL" id="AIR85785.1"/>
    </source>
</evidence>
<name>A0ABM5RII1_9GAMM</name>
<dbReference type="Pfam" id="PF12790">
    <property type="entry name" value="T6SS-SciN"/>
    <property type="match status" value="1"/>
</dbReference>
<feature type="chain" id="PRO_5046215702" evidence="1">
    <location>
        <begin position="21"/>
        <end position="168"/>
    </location>
</feature>
<keyword evidence="2" id="KW-0449">Lipoprotein</keyword>